<evidence type="ECO:0000313" key="1">
    <source>
        <dbReference type="EMBL" id="SAL98007.1"/>
    </source>
</evidence>
<evidence type="ECO:0008006" key="3">
    <source>
        <dbReference type="Google" id="ProtNLM"/>
    </source>
</evidence>
<dbReference type="InterPro" id="IPR035810">
    <property type="entry name" value="PEBP_euk"/>
</dbReference>
<dbReference type="Gene3D" id="3.90.280.10">
    <property type="entry name" value="PEBP-like"/>
    <property type="match status" value="1"/>
</dbReference>
<dbReference type="AlphaFoldDB" id="A0A163V3B1"/>
<dbReference type="SUPFAM" id="SSF49777">
    <property type="entry name" value="PEBP-like"/>
    <property type="match status" value="1"/>
</dbReference>
<dbReference type="CDD" id="cd00866">
    <property type="entry name" value="PEBP_euk"/>
    <property type="match status" value="1"/>
</dbReference>
<dbReference type="Proteomes" id="UP000078561">
    <property type="component" value="Unassembled WGS sequence"/>
</dbReference>
<gene>
    <name evidence="1" type="primary">ABSGL_03534.1 scaffold 4609</name>
</gene>
<dbReference type="PANTHER" id="PTHR11362:SF82">
    <property type="entry name" value="PHOSPHATIDYLETHANOLAMINE-BINDING PROTEIN 4"/>
    <property type="match status" value="1"/>
</dbReference>
<dbReference type="OrthoDB" id="2506647at2759"/>
<dbReference type="Pfam" id="PF01161">
    <property type="entry name" value="PBP"/>
    <property type="match status" value="1"/>
</dbReference>
<protein>
    <recommendedName>
        <fullName evidence="3">Phosphatidylethanolamine-binding protein</fullName>
    </recommendedName>
</protein>
<sequence>MPLISSNDMNVIQLLKTDEIIPDVFLEESFSSSVMPSPLMEIDYPQGHQVVFGNSLTPVDTKQSPVVKFVPSSGDDDAARTHYTLIMADPDAPSRQDRKFGYWRHWVVTNVPSDANGTITISTNQGEQHTPYIGPGPGPATGVHRYLFLLYKQQNPSTQFPSMKHEEKPDRRNFDFHQFAKDHQLDLVAFNYFLCSN</sequence>
<dbReference type="EMBL" id="LT552047">
    <property type="protein sequence ID" value="SAL98007.1"/>
    <property type="molecule type" value="Genomic_DNA"/>
</dbReference>
<keyword evidence="2" id="KW-1185">Reference proteome</keyword>
<proteinExistence type="predicted"/>
<organism evidence="1">
    <name type="scientific">Absidia glauca</name>
    <name type="common">Pin mould</name>
    <dbReference type="NCBI Taxonomy" id="4829"/>
    <lineage>
        <taxon>Eukaryota</taxon>
        <taxon>Fungi</taxon>
        <taxon>Fungi incertae sedis</taxon>
        <taxon>Mucoromycota</taxon>
        <taxon>Mucoromycotina</taxon>
        <taxon>Mucoromycetes</taxon>
        <taxon>Mucorales</taxon>
        <taxon>Cunninghamellaceae</taxon>
        <taxon>Absidia</taxon>
    </lineage>
</organism>
<dbReference type="InParanoid" id="A0A163V3B1"/>
<dbReference type="OMA" id="QEVICYE"/>
<dbReference type="STRING" id="4829.A0A163V3B1"/>
<reference evidence="1" key="1">
    <citation type="submission" date="2016-04" db="EMBL/GenBank/DDBJ databases">
        <authorList>
            <person name="Evans L.H."/>
            <person name="Alamgir A."/>
            <person name="Owens N."/>
            <person name="Weber N.D."/>
            <person name="Virtaneva K."/>
            <person name="Barbian K."/>
            <person name="Babar A."/>
            <person name="Rosenke K."/>
        </authorList>
    </citation>
    <scope>NUCLEOTIDE SEQUENCE [LARGE SCALE GENOMIC DNA]</scope>
    <source>
        <strain evidence="1">CBS 101.48</strain>
    </source>
</reference>
<evidence type="ECO:0000313" key="2">
    <source>
        <dbReference type="Proteomes" id="UP000078561"/>
    </source>
</evidence>
<dbReference type="InterPro" id="IPR008914">
    <property type="entry name" value="PEBP"/>
</dbReference>
<accession>A0A163V3B1</accession>
<name>A0A163V3B1_ABSGL</name>
<dbReference type="InterPro" id="IPR036610">
    <property type="entry name" value="PEBP-like_sf"/>
</dbReference>
<dbReference type="PANTHER" id="PTHR11362">
    <property type="entry name" value="PHOSPHATIDYLETHANOLAMINE-BINDING PROTEIN"/>
    <property type="match status" value="1"/>
</dbReference>